<reference evidence="1" key="2">
    <citation type="journal article" date="2021" name="Microbiome">
        <title>Successional dynamics and alternative stable states in a saline activated sludge microbial community over 9 years.</title>
        <authorList>
            <person name="Wang Y."/>
            <person name="Ye J."/>
            <person name="Ju F."/>
            <person name="Liu L."/>
            <person name="Boyd J.A."/>
            <person name="Deng Y."/>
            <person name="Parks D.H."/>
            <person name="Jiang X."/>
            <person name="Yin X."/>
            <person name="Woodcroft B.J."/>
            <person name="Tyson G.W."/>
            <person name="Hugenholtz P."/>
            <person name="Polz M.F."/>
            <person name="Zhang T."/>
        </authorList>
    </citation>
    <scope>NUCLEOTIDE SEQUENCE</scope>
    <source>
        <strain evidence="1">HKST-UBA03</strain>
    </source>
</reference>
<organism evidence="1 2">
    <name type="scientific">candidate division WWE3 bacterium</name>
    <dbReference type="NCBI Taxonomy" id="2053526"/>
    <lineage>
        <taxon>Bacteria</taxon>
        <taxon>Katanobacteria</taxon>
    </lineage>
</organism>
<sequence length="134" mass="15679">MKIQKFEELTIWQESMRLVELIYQVLQSDRFKSNFALKNQISRCAVSVPSNIAEGFERENNNEFINFLRISKGSLGECKTQLILAVKLGYITNQNFVDLERKIELVGKQIGSLIKYLRVNRTNDRLTTKKHLRK</sequence>
<dbReference type="SUPFAM" id="SSF158446">
    <property type="entry name" value="IVS-encoded protein-like"/>
    <property type="match status" value="1"/>
</dbReference>
<evidence type="ECO:0000313" key="2">
    <source>
        <dbReference type="Proteomes" id="UP000751518"/>
    </source>
</evidence>
<reference evidence="1" key="1">
    <citation type="submission" date="2020-04" db="EMBL/GenBank/DDBJ databases">
        <authorList>
            <person name="Zhang T."/>
        </authorList>
    </citation>
    <scope>NUCLEOTIDE SEQUENCE</scope>
    <source>
        <strain evidence="1">HKST-UBA03</strain>
    </source>
</reference>
<dbReference type="CDD" id="cd16377">
    <property type="entry name" value="23S_rRNA_IVP_like"/>
    <property type="match status" value="1"/>
</dbReference>
<comment type="caution">
    <text evidence="1">The sequence shown here is derived from an EMBL/GenBank/DDBJ whole genome shotgun (WGS) entry which is preliminary data.</text>
</comment>
<accession>A0A955LKG3</accession>
<dbReference type="PANTHER" id="PTHR38471:SF2">
    <property type="entry name" value="FOUR HELIX BUNDLE PROTEIN"/>
    <property type="match status" value="1"/>
</dbReference>
<dbReference type="Pfam" id="PF05635">
    <property type="entry name" value="23S_rRNA_IVP"/>
    <property type="match status" value="1"/>
</dbReference>
<proteinExistence type="predicted"/>
<dbReference type="AlphaFoldDB" id="A0A955LKG3"/>
<protein>
    <submittedName>
        <fullName evidence="1">Four helix bundle protein</fullName>
    </submittedName>
</protein>
<dbReference type="Gene3D" id="1.20.1440.60">
    <property type="entry name" value="23S rRNA-intervening sequence"/>
    <property type="match status" value="1"/>
</dbReference>
<dbReference type="NCBIfam" id="TIGR02436">
    <property type="entry name" value="four helix bundle protein"/>
    <property type="match status" value="1"/>
</dbReference>
<dbReference type="EMBL" id="JAGQKZ010000022">
    <property type="protein sequence ID" value="MCA9392134.1"/>
    <property type="molecule type" value="Genomic_DNA"/>
</dbReference>
<dbReference type="InterPro" id="IPR036583">
    <property type="entry name" value="23S_rRNA_IVS_sf"/>
</dbReference>
<dbReference type="PANTHER" id="PTHR38471">
    <property type="entry name" value="FOUR HELIX BUNDLE PROTEIN"/>
    <property type="match status" value="1"/>
</dbReference>
<gene>
    <name evidence="1" type="ORF">KC614_02935</name>
</gene>
<evidence type="ECO:0000313" key="1">
    <source>
        <dbReference type="EMBL" id="MCA9392134.1"/>
    </source>
</evidence>
<dbReference type="Proteomes" id="UP000751518">
    <property type="component" value="Unassembled WGS sequence"/>
</dbReference>
<dbReference type="InterPro" id="IPR012657">
    <property type="entry name" value="23S_rRNA-intervening_sequence"/>
</dbReference>
<name>A0A955LKG3_UNCKA</name>